<sequence>MLGERRPRATTANTAAAGADDRTPAVPSAALTQPDIAGPHASSPAAAAPGSAWRDPVPWAIASLVFCGYFTLSLYRLLQLNPASYDLGIYTEYVKQLSQLHAPVVDILAPGFNLLGNHFQVGVAVLAPFFRAFPSPATLLFFQALAVAVSVFPVTTAGTALAGRTAGRLIGFAYGFSWGLQQMINADFHEIALAVPLLAFSLSALVRRRPAAAICWAMPLVFIEEDQGFSVAAIGLLLVLSALRPRLLAALSLLPSAMSGRGTGEGFAAWGDGSTAADRVSPEGYRHTALWGGVFLVGWGVFWTVFAITVFIPHFNPVHQYYFWKDGGVVGGGARGSFSPGRIAVQLGHGWSVKLRTTVVLLLPTAFAALCSPVALIGLPGLALRFVSTNTAYWGTDWQYNATIMPVLFIAAAEAIGRWQRLSRPAGAEVSPPATRLAAWVIVRRGVARHGPAMMAAIAVAFAFQFPLNNLWHGDTYRIDAHVQAADAAMAVVPDGATVQTTLGMLAPLAARTDTFWIGTAGNPLTQYVVFDNNDSGYSPAIKDVPAFIAGLYPHDGYVEVFERDYVYVFRRT</sequence>
<feature type="transmembrane region" description="Helical" evidence="2">
    <location>
        <begin position="59"/>
        <end position="78"/>
    </location>
</feature>
<name>A0A6P2BWP0_9ACTN</name>
<evidence type="ECO:0000313" key="3">
    <source>
        <dbReference type="EMBL" id="TVZ03330.1"/>
    </source>
</evidence>
<dbReference type="AlphaFoldDB" id="A0A6P2BWP0"/>
<dbReference type="OrthoDB" id="5240834at2"/>
<dbReference type="Proteomes" id="UP000460272">
    <property type="component" value="Unassembled WGS sequence"/>
</dbReference>
<reference evidence="3 4" key="1">
    <citation type="submission" date="2018-11" db="EMBL/GenBank/DDBJ databases">
        <title>Trebonia kvetii gen.nov., sp.nov., a novel acidophilic actinobacterium, and proposal of the new actinobacterial family Treboniaceae fam. nov.</title>
        <authorList>
            <person name="Rapoport D."/>
            <person name="Sagova-Mareckova M."/>
            <person name="Sedlacek I."/>
            <person name="Provaznik J."/>
            <person name="Kralova S."/>
            <person name="Pavlinic D."/>
            <person name="Benes V."/>
            <person name="Kopecky J."/>
        </authorList>
    </citation>
    <scope>NUCLEOTIDE SEQUENCE [LARGE SCALE GENOMIC DNA]</scope>
    <source>
        <strain evidence="3 4">15Tr583</strain>
    </source>
</reference>
<keyword evidence="2" id="KW-0472">Membrane</keyword>
<feature type="transmembrane region" description="Helical" evidence="2">
    <location>
        <begin position="359"/>
        <end position="378"/>
    </location>
</feature>
<dbReference type="EMBL" id="RPFW01000004">
    <property type="protein sequence ID" value="TVZ03330.1"/>
    <property type="molecule type" value="Genomic_DNA"/>
</dbReference>
<dbReference type="InterPro" id="IPR018650">
    <property type="entry name" value="STSV1_Orf64"/>
</dbReference>
<evidence type="ECO:0000256" key="1">
    <source>
        <dbReference type="SAM" id="MobiDB-lite"/>
    </source>
</evidence>
<proteinExistence type="predicted"/>
<keyword evidence="2" id="KW-0812">Transmembrane</keyword>
<feature type="transmembrane region" description="Helical" evidence="2">
    <location>
        <begin position="139"/>
        <end position="162"/>
    </location>
</feature>
<organism evidence="3 4">
    <name type="scientific">Trebonia kvetii</name>
    <dbReference type="NCBI Taxonomy" id="2480626"/>
    <lineage>
        <taxon>Bacteria</taxon>
        <taxon>Bacillati</taxon>
        <taxon>Actinomycetota</taxon>
        <taxon>Actinomycetes</taxon>
        <taxon>Streptosporangiales</taxon>
        <taxon>Treboniaceae</taxon>
        <taxon>Trebonia</taxon>
    </lineage>
</organism>
<dbReference type="RefSeq" id="WP_145855987.1">
    <property type="nucleotide sequence ID" value="NZ_RPFW01000004.1"/>
</dbReference>
<feature type="transmembrane region" description="Helical" evidence="2">
    <location>
        <begin position="289"/>
        <end position="312"/>
    </location>
</feature>
<feature type="compositionally biased region" description="Low complexity" evidence="1">
    <location>
        <begin position="9"/>
        <end position="18"/>
    </location>
</feature>
<keyword evidence="2" id="KW-1133">Transmembrane helix</keyword>
<comment type="caution">
    <text evidence="3">The sequence shown here is derived from an EMBL/GenBank/DDBJ whole genome shotgun (WGS) entry which is preliminary data.</text>
</comment>
<evidence type="ECO:0000256" key="2">
    <source>
        <dbReference type="SAM" id="Phobius"/>
    </source>
</evidence>
<evidence type="ECO:0000313" key="4">
    <source>
        <dbReference type="Proteomes" id="UP000460272"/>
    </source>
</evidence>
<dbReference type="Pfam" id="PF09852">
    <property type="entry name" value="DUF2079"/>
    <property type="match status" value="1"/>
</dbReference>
<protein>
    <submittedName>
        <fullName evidence="3">DUF2079 domain-containing protein</fullName>
    </submittedName>
</protein>
<keyword evidence="4" id="KW-1185">Reference proteome</keyword>
<feature type="region of interest" description="Disordered" evidence="1">
    <location>
        <begin position="1"/>
        <end position="33"/>
    </location>
</feature>
<accession>A0A6P2BWP0</accession>
<gene>
    <name evidence="3" type="ORF">EAS64_23260</name>
</gene>